<evidence type="ECO:0000313" key="3">
    <source>
        <dbReference type="EMBL" id="CAG9816350.1"/>
    </source>
</evidence>
<protein>
    <recommendedName>
        <fullName evidence="2">BTB domain-containing protein</fullName>
    </recommendedName>
</protein>
<feature type="compositionally biased region" description="Polar residues" evidence="1">
    <location>
        <begin position="181"/>
        <end position="194"/>
    </location>
</feature>
<dbReference type="SMART" id="SM00225">
    <property type="entry name" value="BTB"/>
    <property type="match status" value="1"/>
</dbReference>
<dbReference type="Proteomes" id="UP001153737">
    <property type="component" value="Chromosome 13"/>
</dbReference>
<feature type="region of interest" description="Disordered" evidence="1">
    <location>
        <begin position="123"/>
        <end position="238"/>
    </location>
</feature>
<dbReference type="InterPro" id="IPR011333">
    <property type="entry name" value="SKP1/BTB/POZ_sf"/>
</dbReference>
<evidence type="ECO:0000313" key="4">
    <source>
        <dbReference type="Proteomes" id="UP001153737"/>
    </source>
</evidence>
<keyword evidence="4" id="KW-1185">Reference proteome</keyword>
<reference evidence="3" key="2">
    <citation type="submission" date="2022-10" db="EMBL/GenBank/DDBJ databases">
        <authorList>
            <consortium name="ENA_rothamsted_submissions"/>
            <consortium name="culmorum"/>
            <person name="King R."/>
        </authorList>
    </citation>
    <scope>NUCLEOTIDE SEQUENCE</scope>
</reference>
<sequence length="238" mass="26751">MCDNETLVREESHHIKLCANLYCYFLNQEMVDTTLVLKDGKIKAHAIVLSSGSRYFWNILSTNEAKHEESIILESTSKKIMEYLLEFLYNGQVDVPDSELEEVLDASKLYDVRGIIRSMRKSNSSHQILEEQGTDDDDGNVELSPIPSTSPRYSRSIVNTSSSTSSEEKETDDGNVELSPIPSTSTRYSRSIVNISSSTSSESDISTISHDESSTEEDRLLSPRRRNTTRMMASASIF</sequence>
<dbReference type="PANTHER" id="PTHR45632">
    <property type="entry name" value="LD33804P"/>
    <property type="match status" value="1"/>
</dbReference>
<name>A0A9N9X1H0_PHACE</name>
<dbReference type="PROSITE" id="PS50097">
    <property type="entry name" value="BTB"/>
    <property type="match status" value="1"/>
</dbReference>
<dbReference type="EMBL" id="OU896719">
    <property type="protein sequence ID" value="CAG9816350.1"/>
    <property type="molecule type" value="Genomic_DNA"/>
</dbReference>
<dbReference type="SUPFAM" id="SSF54695">
    <property type="entry name" value="POZ domain"/>
    <property type="match status" value="1"/>
</dbReference>
<dbReference type="InterPro" id="IPR000210">
    <property type="entry name" value="BTB/POZ_dom"/>
</dbReference>
<accession>A0A9N9X1H0</accession>
<organism evidence="3 4">
    <name type="scientific">Phaedon cochleariae</name>
    <name type="common">Mustard beetle</name>
    <dbReference type="NCBI Taxonomy" id="80249"/>
    <lineage>
        <taxon>Eukaryota</taxon>
        <taxon>Metazoa</taxon>
        <taxon>Ecdysozoa</taxon>
        <taxon>Arthropoda</taxon>
        <taxon>Hexapoda</taxon>
        <taxon>Insecta</taxon>
        <taxon>Pterygota</taxon>
        <taxon>Neoptera</taxon>
        <taxon>Endopterygota</taxon>
        <taxon>Coleoptera</taxon>
        <taxon>Polyphaga</taxon>
        <taxon>Cucujiformia</taxon>
        <taxon>Chrysomeloidea</taxon>
        <taxon>Chrysomelidae</taxon>
        <taxon>Chrysomelinae</taxon>
        <taxon>Chrysomelini</taxon>
        <taxon>Phaedon</taxon>
    </lineage>
</organism>
<feature type="compositionally biased region" description="Low complexity" evidence="1">
    <location>
        <begin position="195"/>
        <end position="208"/>
    </location>
</feature>
<feature type="domain" description="BTB" evidence="2">
    <location>
        <begin position="31"/>
        <end position="97"/>
    </location>
</feature>
<dbReference type="Gene3D" id="3.30.710.10">
    <property type="entry name" value="Potassium Channel Kv1.1, Chain A"/>
    <property type="match status" value="1"/>
</dbReference>
<feature type="compositionally biased region" description="Basic and acidic residues" evidence="1">
    <location>
        <begin position="209"/>
        <end position="221"/>
    </location>
</feature>
<reference evidence="3" key="1">
    <citation type="submission" date="2022-01" db="EMBL/GenBank/DDBJ databases">
        <authorList>
            <person name="King R."/>
        </authorList>
    </citation>
    <scope>NUCLEOTIDE SEQUENCE</scope>
</reference>
<evidence type="ECO:0000256" key="1">
    <source>
        <dbReference type="SAM" id="MobiDB-lite"/>
    </source>
</evidence>
<evidence type="ECO:0000259" key="2">
    <source>
        <dbReference type="PROSITE" id="PS50097"/>
    </source>
</evidence>
<dbReference type="OrthoDB" id="6784427at2759"/>
<gene>
    <name evidence="3" type="ORF">PHAECO_LOCUS3786</name>
</gene>
<dbReference type="Pfam" id="PF00651">
    <property type="entry name" value="BTB"/>
    <property type="match status" value="1"/>
</dbReference>
<dbReference type="AlphaFoldDB" id="A0A9N9X1H0"/>
<feature type="compositionally biased region" description="Polar residues" evidence="1">
    <location>
        <begin position="146"/>
        <end position="159"/>
    </location>
</feature>
<proteinExistence type="predicted"/>